<dbReference type="GO" id="GO:0006313">
    <property type="term" value="P:DNA transposition"/>
    <property type="evidence" value="ECO:0007669"/>
    <property type="project" value="InterPro"/>
</dbReference>
<dbReference type="PANTHER" id="PTHR33055">
    <property type="entry name" value="TRANSPOSASE FOR INSERTION SEQUENCE ELEMENT IS1111A"/>
    <property type="match status" value="1"/>
</dbReference>
<dbReference type="GO" id="GO:0004803">
    <property type="term" value="F:transposase activity"/>
    <property type="evidence" value="ECO:0007669"/>
    <property type="project" value="InterPro"/>
</dbReference>
<dbReference type="PATRIC" id="fig|1549748.8.peg.3986"/>
<dbReference type="AlphaFoldDB" id="A0A0M2R3W8"/>
<sequence length="313" mass="35553">MTQITRFVGIDISKSKLDVCILPDRLYFTYENSVSGIEECLRTLQTREPFERIILEATGGYEKRILKRLQQADFPVCRINALQVRHFARASGLLAKTDKIDAFVLADYGMRMPCDVTAELSDAQQRLIDLVARYRQLKGMIVQEKNRLDKQVETTLPLIEETLAFFFKQEKRIRHEMEKCIKQDETLNASLNVLKSLKGIGFITACILLAELPELGRLEKGKIVKLVGVAPINRDSGALRGKRMIAGGRKTVRNALYIAALPAIRFDPIMRAFYQKLKEKGKPGKVALVAVMRKMIIILNARMKEHYAAVLDN</sequence>
<evidence type="ECO:0000259" key="1">
    <source>
        <dbReference type="Pfam" id="PF01548"/>
    </source>
</evidence>
<evidence type="ECO:0000313" key="4">
    <source>
        <dbReference type="Proteomes" id="UP000034491"/>
    </source>
</evidence>
<organism evidence="3 4">
    <name type="scientific">Kiloniella litopenaei</name>
    <dbReference type="NCBI Taxonomy" id="1549748"/>
    <lineage>
        <taxon>Bacteria</taxon>
        <taxon>Pseudomonadati</taxon>
        <taxon>Pseudomonadota</taxon>
        <taxon>Alphaproteobacteria</taxon>
        <taxon>Rhodospirillales</taxon>
        <taxon>Kiloniellaceae</taxon>
        <taxon>Kiloniella</taxon>
    </lineage>
</organism>
<dbReference type="STRING" id="1549748.WH95_20085"/>
<reference evidence="3 4" key="1">
    <citation type="submission" date="2015-03" db="EMBL/GenBank/DDBJ databases">
        <title>Genome sequence of Kiloniella sp. P1-1, isolated from the gut microflora of Pacific white shrimp, Penaeus vannamei.</title>
        <authorList>
            <person name="Shao Z."/>
            <person name="Wang L."/>
            <person name="Li X."/>
        </authorList>
    </citation>
    <scope>NUCLEOTIDE SEQUENCE [LARGE SCALE GENOMIC DNA]</scope>
    <source>
        <strain evidence="3 4">P1-1</strain>
    </source>
</reference>
<dbReference type="EMBL" id="LANI01000059">
    <property type="protein sequence ID" value="KKJ75124.1"/>
    <property type="molecule type" value="Genomic_DNA"/>
</dbReference>
<name>A0A0M2R3W8_9PROT</name>
<proteinExistence type="predicted"/>
<dbReference type="RefSeq" id="WP_046510236.1">
    <property type="nucleotide sequence ID" value="NZ_LANI01000059.1"/>
</dbReference>
<dbReference type="Pfam" id="PF02371">
    <property type="entry name" value="Transposase_20"/>
    <property type="match status" value="1"/>
</dbReference>
<dbReference type="GO" id="GO:0003677">
    <property type="term" value="F:DNA binding"/>
    <property type="evidence" value="ECO:0007669"/>
    <property type="project" value="InterPro"/>
</dbReference>
<accession>A0A0M2R3W8</accession>
<dbReference type="InterPro" id="IPR003346">
    <property type="entry name" value="Transposase_20"/>
</dbReference>
<feature type="domain" description="Transposase IS116/IS110/IS902 C-terminal" evidence="2">
    <location>
        <begin position="192"/>
        <end position="275"/>
    </location>
</feature>
<dbReference type="PANTHER" id="PTHR33055:SF13">
    <property type="entry name" value="TRANSPOSASE"/>
    <property type="match status" value="1"/>
</dbReference>
<comment type="caution">
    <text evidence="3">The sequence shown here is derived from an EMBL/GenBank/DDBJ whole genome shotgun (WGS) entry which is preliminary data.</text>
</comment>
<dbReference type="Proteomes" id="UP000034491">
    <property type="component" value="Unassembled WGS sequence"/>
</dbReference>
<dbReference type="InterPro" id="IPR047650">
    <property type="entry name" value="Transpos_IS110"/>
</dbReference>
<feature type="domain" description="Transposase IS110-like N-terminal" evidence="1">
    <location>
        <begin position="8"/>
        <end position="157"/>
    </location>
</feature>
<evidence type="ECO:0000313" key="3">
    <source>
        <dbReference type="EMBL" id="KKJ75124.1"/>
    </source>
</evidence>
<dbReference type="NCBIfam" id="NF033542">
    <property type="entry name" value="transpos_IS110"/>
    <property type="match status" value="1"/>
</dbReference>
<dbReference type="InterPro" id="IPR002525">
    <property type="entry name" value="Transp_IS110-like_N"/>
</dbReference>
<keyword evidence="4" id="KW-1185">Reference proteome</keyword>
<dbReference type="Pfam" id="PF01548">
    <property type="entry name" value="DEDD_Tnp_IS110"/>
    <property type="match status" value="1"/>
</dbReference>
<gene>
    <name evidence="3" type="ORF">WH95_20085</name>
</gene>
<protein>
    <submittedName>
        <fullName evidence="3">Uncharacterized protein</fullName>
    </submittedName>
</protein>
<evidence type="ECO:0000259" key="2">
    <source>
        <dbReference type="Pfam" id="PF02371"/>
    </source>
</evidence>